<accession>A0A133UML1</accession>
<dbReference type="InterPro" id="IPR011008">
    <property type="entry name" value="Dimeric_a/b-barrel"/>
</dbReference>
<evidence type="ECO:0000259" key="1">
    <source>
        <dbReference type="Pfam" id="PF01037"/>
    </source>
</evidence>
<sequence>MVEALILINTTTGVMDRVYREVKGLEQVRKSAKVTGQHDIVAIARTEVMGEIRNTLMEKIRNIDGVKETTTSLVIR</sequence>
<dbReference type="InterPro" id="IPR019887">
    <property type="entry name" value="Tscrpt_reg_AsnC/Lrp_C"/>
</dbReference>
<feature type="domain" description="Transcription regulator AsnC/Lrp ligand binding" evidence="1">
    <location>
        <begin position="6"/>
        <end position="76"/>
    </location>
</feature>
<proteinExistence type="predicted"/>
<dbReference type="AlphaFoldDB" id="A0A133UML1"/>
<dbReference type="Gene3D" id="3.30.70.920">
    <property type="match status" value="1"/>
</dbReference>
<protein>
    <recommendedName>
        <fullName evidence="1">Transcription regulator AsnC/Lrp ligand binding domain-containing protein</fullName>
    </recommendedName>
</protein>
<gene>
    <name evidence="2" type="ORF">AKJ36_00675</name>
</gene>
<comment type="caution">
    <text evidence="2">The sequence shown here is derived from an EMBL/GenBank/DDBJ whole genome shotgun (WGS) entry which is preliminary data.</text>
</comment>
<dbReference type="Pfam" id="PF01037">
    <property type="entry name" value="AsnC_trans_reg"/>
    <property type="match status" value="1"/>
</dbReference>
<evidence type="ECO:0000313" key="2">
    <source>
        <dbReference type="EMBL" id="KXA95397.1"/>
    </source>
</evidence>
<dbReference type="SUPFAM" id="SSF54909">
    <property type="entry name" value="Dimeric alpha+beta barrel"/>
    <property type="match status" value="1"/>
</dbReference>
<keyword evidence="3" id="KW-1185">Reference proteome</keyword>
<dbReference type="EMBL" id="LHXQ01000005">
    <property type="protein sequence ID" value="KXA95397.1"/>
    <property type="molecule type" value="Genomic_DNA"/>
</dbReference>
<organism evidence="2 3">
    <name type="scientific">candidate division MSBL1 archaeon SCGC-AAA259I07</name>
    <dbReference type="NCBI Taxonomy" id="1698266"/>
    <lineage>
        <taxon>Archaea</taxon>
        <taxon>Methanobacteriati</taxon>
        <taxon>Methanobacteriota</taxon>
        <taxon>candidate division MSBL1</taxon>
    </lineage>
</organism>
<name>A0A133UML1_9EURY</name>
<reference evidence="2 3" key="1">
    <citation type="journal article" date="2016" name="Sci. Rep.">
        <title>Metabolic traits of an uncultured archaeal lineage -MSBL1- from brine pools of the Red Sea.</title>
        <authorList>
            <person name="Mwirichia R."/>
            <person name="Alam I."/>
            <person name="Rashid M."/>
            <person name="Vinu M."/>
            <person name="Ba-Alawi W."/>
            <person name="Anthony Kamau A."/>
            <person name="Kamanda Ngugi D."/>
            <person name="Goker M."/>
            <person name="Klenk H.P."/>
            <person name="Bajic V."/>
            <person name="Stingl U."/>
        </authorList>
    </citation>
    <scope>NUCLEOTIDE SEQUENCE [LARGE SCALE GENOMIC DNA]</scope>
    <source>
        <strain evidence="2">SCGC-AAA259I07</strain>
    </source>
</reference>
<dbReference type="Proteomes" id="UP000070155">
    <property type="component" value="Unassembled WGS sequence"/>
</dbReference>
<evidence type="ECO:0000313" key="3">
    <source>
        <dbReference type="Proteomes" id="UP000070155"/>
    </source>
</evidence>